<sequence>MSKWVPVSKVDIPPVENTGFKENIIIRTPVAPEIIEEKPKTSFEMLDEMNFDSADDETVILGTGDDEPTMVLKNSYAYVKRLKTNELIMIDQEEFILGKGTKADYIISGNSAISRNHALIYQKNDEYYLKDLNSSNHTYINDQLVQSDVKLQDGMEFKMADEMFKFILIEEA</sequence>
<name>A0A9D1XN37_9FIRM</name>
<dbReference type="Gene3D" id="2.60.200.20">
    <property type="match status" value="1"/>
</dbReference>
<dbReference type="SMART" id="SM00240">
    <property type="entry name" value="FHA"/>
    <property type="match status" value="1"/>
</dbReference>
<dbReference type="Pfam" id="PF00498">
    <property type="entry name" value="FHA"/>
    <property type="match status" value="1"/>
</dbReference>
<comment type="caution">
    <text evidence="2">The sequence shown here is derived from an EMBL/GenBank/DDBJ whole genome shotgun (WGS) entry which is preliminary data.</text>
</comment>
<dbReference type="InterPro" id="IPR000253">
    <property type="entry name" value="FHA_dom"/>
</dbReference>
<organism evidence="2 3">
    <name type="scientific">Candidatus Erysipelatoclostridium merdavium</name>
    <dbReference type="NCBI Taxonomy" id="2838566"/>
    <lineage>
        <taxon>Bacteria</taxon>
        <taxon>Bacillati</taxon>
        <taxon>Bacillota</taxon>
        <taxon>Erysipelotrichia</taxon>
        <taxon>Erysipelotrichales</taxon>
        <taxon>Erysipelotrichales incertae sedis</taxon>
    </lineage>
</organism>
<dbReference type="EMBL" id="DXET01000228">
    <property type="protein sequence ID" value="HIX82374.1"/>
    <property type="molecule type" value="Genomic_DNA"/>
</dbReference>
<dbReference type="PROSITE" id="PS50006">
    <property type="entry name" value="FHA_DOMAIN"/>
    <property type="match status" value="1"/>
</dbReference>
<reference evidence="2" key="1">
    <citation type="journal article" date="2021" name="PeerJ">
        <title>Extensive microbial diversity within the chicken gut microbiome revealed by metagenomics and culture.</title>
        <authorList>
            <person name="Gilroy R."/>
            <person name="Ravi A."/>
            <person name="Getino M."/>
            <person name="Pursley I."/>
            <person name="Horton D.L."/>
            <person name="Alikhan N.F."/>
            <person name="Baker D."/>
            <person name="Gharbi K."/>
            <person name="Hall N."/>
            <person name="Watson M."/>
            <person name="Adriaenssens E.M."/>
            <person name="Foster-Nyarko E."/>
            <person name="Jarju S."/>
            <person name="Secka A."/>
            <person name="Antonio M."/>
            <person name="Oren A."/>
            <person name="Chaudhuri R.R."/>
            <person name="La Ragione R."/>
            <person name="Hildebrand F."/>
            <person name="Pallen M.J."/>
        </authorList>
    </citation>
    <scope>NUCLEOTIDE SEQUENCE</scope>
    <source>
        <strain evidence="2">ChiGjej1B1-14440</strain>
    </source>
</reference>
<dbReference type="AlphaFoldDB" id="A0A9D1XN37"/>
<proteinExistence type="predicted"/>
<dbReference type="SUPFAM" id="SSF49879">
    <property type="entry name" value="SMAD/FHA domain"/>
    <property type="match status" value="1"/>
</dbReference>
<dbReference type="InterPro" id="IPR008984">
    <property type="entry name" value="SMAD_FHA_dom_sf"/>
</dbReference>
<reference evidence="2" key="2">
    <citation type="submission" date="2021-04" db="EMBL/GenBank/DDBJ databases">
        <authorList>
            <person name="Gilroy R."/>
        </authorList>
    </citation>
    <scope>NUCLEOTIDE SEQUENCE</scope>
    <source>
        <strain evidence="2">ChiGjej1B1-14440</strain>
    </source>
</reference>
<dbReference type="Proteomes" id="UP000886724">
    <property type="component" value="Unassembled WGS sequence"/>
</dbReference>
<evidence type="ECO:0000313" key="2">
    <source>
        <dbReference type="EMBL" id="HIX82374.1"/>
    </source>
</evidence>
<protein>
    <submittedName>
        <fullName evidence="2">FHA domain-containing protein</fullName>
    </submittedName>
</protein>
<dbReference type="CDD" id="cd00060">
    <property type="entry name" value="FHA"/>
    <property type="match status" value="1"/>
</dbReference>
<accession>A0A9D1XN37</accession>
<feature type="domain" description="FHA" evidence="1">
    <location>
        <begin position="95"/>
        <end position="145"/>
    </location>
</feature>
<gene>
    <name evidence="2" type="ORF">H9980_10465</name>
</gene>
<evidence type="ECO:0000259" key="1">
    <source>
        <dbReference type="PROSITE" id="PS50006"/>
    </source>
</evidence>
<evidence type="ECO:0000313" key="3">
    <source>
        <dbReference type="Proteomes" id="UP000886724"/>
    </source>
</evidence>